<dbReference type="PANTHER" id="PTHR35175:SF2">
    <property type="entry name" value="DUF1289 DOMAIN-CONTAINING PROTEIN"/>
    <property type="match status" value="1"/>
</dbReference>
<evidence type="ECO:0000313" key="2">
    <source>
        <dbReference type="Proteomes" id="UP000215861"/>
    </source>
</evidence>
<comment type="caution">
    <text evidence="1">The sequence shown here is derived from an EMBL/GenBank/DDBJ whole genome shotgun (WGS) entry which is preliminary data.</text>
</comment>
<dbReference type="Pfam" id="PF06945">
    <property type="entry name" value="DUF1289"/>
    <property type="match status" value="1"/>
</dbReference>
<accession>A0A267AGI2</accession>
<organism evidence="1 2">
    <name type="scientific">Pseudomonas fragi</name>
    <dbReference type="NCBI Taxonomy" id="296"/>
    <lineage>
        <taxon>Bacteria</taxon>
        <taxon>Pseudomonadati</taxon>
        <taxon>Pseudomonadota</taxon>
        <taxon>Gammaproteobacteria</taxon>
        <taxon>Pseudomonadales</taxon>
        <taxon>Pseudomonadaceae</taxon>
        <taxon>Pseudomonas</taxon>
    </lineage>
</organism>
<proteinExistence type="predicted"/>
<sequence>MTEAERQVASPCVNICALDDDDVCSGCQRTVAEITRWNRMTNPERRDVLVLCHERAKASGVVWMLGSKA</sequence>
<name>A0A267AGI2_PSEFR</name>
<protein>
    <submittedName>
        <fullName evidence="1">DUF1289 domain-containing protein</fullName>
    </submittedName>
</protein>
<reference evidence="1 2" key="1">
    <citation type="submission" date="2017-08" db="EMBL/GenBank/DDBJ databases">
        <title>Genomic and metabolic characterisation of spoilage-associated Pseudomonas species.</title>
        <authorList>
            <person name="Stanborough T."/>
            <person name="Fegan N."/>
            <person name="Powell S.M."/>
            <person name="Singh T."/>
            <person name="Tamplin M.L."/>
            <person name="Chandry P.S."/>
        </authorList>
    </citation>
    <scope>NUCLEOTIDE SEQUENCE [LARGE SCALE GENOMIC DNA]</scope>
    <source>
        <strain evidence="1 2">F1801</strain>
    </source>
</reference>
<gene>
    <name evidence="1" type="ORF">CJU81_11875</name>
</gene>
<evidence type="ECO:0000313" key="1">
    <source>
        <dbReference type="EMBL" id="PAA11708.1"/>
    </source>
</evidence>
<dbReference type="OrthoDB" id="9811423at2"/>
<dbReference type="InterPro" id="IPR010710">
    <property type="entry name" value="DUF1289"/>
</dbReference>
<dbReference type="EMBL" id="NQKQ01000011">
    <property type="protein sequence ID" value="PAA11708.1"/>
    <property type="molecule type" value="Genomic_DNA"/>
</dbReference>
<dbReference type="PANTHER" id="PTHR35175">
    <property type="entry name" value="DUF1289 DOMAIN-CONTAINING PROTEIN"/>
    <property type="match status" value="1"/>
</dbReference>
<dbReference type="Proteomes" id="UP000215861">
    <property type="component" value="Unassembled WGS sequence"/>
</dbReference>
<dbReference type="AlphaFoldDB" id="A0A267AGI2"/>
<dbReference type="RefSeq" id="WP_095036766.1">
    <property type="nucleotide sequence ID" value="NZ_NQKQ01000011.1"/>
</dbReference>